<proteinExistence type="predicted"/>
<sequence length="37" mass="3870">MVVATWSADLTDQNVVATQRPGAPTDALDLSNRLSGV</sequence>
<protein>
    <submittedName>
        <fullName evidence="1">Uncharacterized protein</fullName>
    </submittedName>
</protein>
<dbReference type="Proteomes" id="UP000002066">
    <property type="component" value="Chromosome"/>
</dbReference>
<dbReference type="AlphaFoldDB" id="A0A8D4BDN6"/>
<dbReference type="EMBL" id="CP002475">
    <property type="protein sequence ID" value="ADW07739.1"/>
    <property type="molecule type" value="Genomic_DNA"/>
</dbReference>
<name>A0A8D4BDN6_STRFA</name>
<reference evidence="1 2" key="1">
    <citation type="submission" date="2011-01" db="EMBL/GenBank/DDBJ databases">
        <title>Complete sequence of chromosome of Streptomyces flavogriseus ATCC 33331.</title>
        <authorList>
            <consortium name="US DOE Joint Genome Institute"/>
            <person name="Lucas S."/>
            <person name="Copeland A."/>
            <person name="Lapidus A."/>
            <person name="Cheng J.-F."/>
            <person name="Goodwin L."/>
            <person name="Pitluck S."/>
            <person name="Davenport K."/>
            <person name="Detter J.C."/>
            <person name="Han C."/>
            <person name="Tapia R."/>
            <person name="Land M."/>
            <person name="Hauser L."/>
            <person name="Kyrpides N."/>
            <person name="Ivanova N."/>
            <person name="Ovchinnikova G."/>
            <person name="Pagani I."/>
            <person name="Brumm P."/>
            <person name="Mead D."/>
            <person name="Woyke T."/>
        </authorList>
    </citation>
    <scope>NUCLEOTIDE SEQUENCE [LARGE SCALE GENOMIC DNA]</scope>
    <source>
        <strain evidence="2">ATCC 33331 / IAF-45CD</strain>
    </source>
</reference>
<organism evidence="1 2">
    <name type="scientific">Streptomyces pratensis (strain ATCC 33331 / IAF-45CD)</name>
    <dbReference type="NCBI Taxonomy" id="591167"/>
    <lineage>
        <taxon>Bacteria</taxon>
        <taxon>Bacillati</taxon>
        <taxon>Actinomycetota</taxon>
        <taxon>Actinomycetes</taxon>
        <taxon>Kitasatosporales</taxon>
        <taxon>Streptomycetaceae</taxon>
        <taxon>Streptomyces</taxon>
    </lineage>
</organism>
<evidence type="ECO:0000313" key="2">
    <source>
        <dbReference type="Proteomes" id="UP000002066"/>
    </source>
</evidence>
<dbReference type="KEGG" id="sfa:Sfla_6386"/>
<gene>
    <name evidence="1" type="ordered locus">Sfla_6386</name>
</gene>
<accession>A0A8D4BDN6</accession>
<evidence type="ECO:0000313" key="1">
    <source>
        <dbReference type="EMBL" id="ADW07739.1"/>
    </source>
</evidence>